<keyword evidence="4" id="KW-1185">Reference proteome</keyword>
<dbReference type="EMBL" id="JAFBFC010000003">
    <property type="protein sequence ID" value="MBM7703024.1"/>
    <property type="molecule type" value="Genomic_DNA"/>
</dbReference>
<organism evidence="3 4">
    <name type="scientific">Priestia iocasae</name>
    <dbReference type="NCBI Taxonomy" id="2291674"/>
    <lineage>
        <taxon>Bacteria</taxon>
        <taxon>Bacillati</taxon>
        <taxon>Bacillota</taxon>
        <taxon>Bacilli</taxon>
        <taxon>Bacillales</taxon>
        <taxon>Bacillaceae</taxon>
        <taxon>Priestia</taxon>
    </lineage>
</organism>
<name>A0ABS2QX20_9BACI</name>
<dbReference type="InterPro" id="IPR003869">
    <property type="entry name" value="Polysac_CapD-like"/>
</dbReference>
<dbReference type="Pfam" id="PF02719">
    <property type="entry name" value="Polysacc_synt_2"/>
    <property type="match status" value="1"/>
</dbReference>
<dbReference type="CDD" id="cd05237">
    <property type="entry name" value="UDP_invert_4-6DH_SDR_e"/>
    <property type="match status" value="1"/>
</dbReference>
<evidence type="ECO:0000313" key="3">
    <source>
        <dbReference type="EMBL" id="MBM7703024.1"/>
    </source>
</evidence>
<sequence>MYAKIDTEMAQFYQDKVVLVTGGTGSIGRKIVRELVNYSPKKIIVFSKDDSKQYLMKQAFKQFHHIYYLIGDIRDYQRIEYVTRGVDYIFHTAALKQVPTCEENPDEAIKTNVLGSINVIEAAIKNNVKKVINISTDKAVNPVNTMGATKLLTEKLFKQANMKLNNNQTKFCSVRFGNVIGSRGSVIPLLYEQLITGKALTITDMNMTRFFMSVEEAVQLTVKAGYYTEGGETYILKMKALKLEDLVKALMEFAKKHQLKKPKVQVIGARPGEKIYEELAFEFELAQIYETEDMYVISNNELPKNKFRKTSLMNYRSDQVNPIQQHEMLMIIEELNQS</sequence>
<protein>
    <submittedName>
        <fullName evidence="3">FlaA1/EpsC-like NDP-sugar epimerase</fullName>
    </submittedName>
</protein>
<dbReference type="Gene3D" id="3.40.50.720">
    <property type="entry name" value="NAD(P)-binding Rossmann-like Domain"/>
    <property type="match status" value="1"/>
</dbReference>
<reference evidence="3 4" key="1">
    <citation type="submission" date="2021-01" db="EMBL/GenBank/DDBJ databases">
        <title>Genomic Encyclopedia of Type Strains, Phase IV (KMG-IV): sequencing the most valuable type-strain genomes for metagenomic binning, comparative biology and taxonomic classification.</title>
        <authorList>
            <person name="Goeker M."/>
        </authorList>
    </citation>
    <scope>NUCLEOTIDE SEQUENCE [LARGE SCALE GENOMIC DNA]</scope>
    <source>
        <strain evidence="3 4">DSM 104297</strain>
    </source>
</reference>
<comment type="similarity">
    <text evidence="1">Belongs to the polysaccharide synthase family.</text>
</comment>
<evidence type="ECO:0000259" key="2">
    <source>
        <dbReference type="Pfam" id="PF02719"/>
    </source>
</evidence>
<dbReference type="PANTHER" id="PTHR43318:SF2">
    <property type="entry name" value="UDP-N-ACETYLGLUCOSAMINE 4,6-DEHYDRATASE (INVERTING)"/>
    <property type="match status" value="1"/>
</dbReference>
<dbReference type="PANTHER" id="PTHR43318">
    <property type="entry name" value="UDP-N-ACETYLGLUCOSAMINE 4,6-DEHYDRATASE"/>
    <property type="match status" value="1"/>
</dbReference>
<dbReference type="InterPro" id="IPR051203">
    <property type="entry name" value="Polysaccharide_Synthase-Rel"/>
</dbReference>
<comment type="caution">
    <text evidence="3">The sequence shown here is derived from an EMBL/GenBank/DDBJ whole genome shotgun (WGS) entry which is preliminary data.</text>
</comment>
<dbReference type="InterPro" id="IPR036291">
    <property type="entry name" value="NAD(P)-bd_dom_sf"/>
</dbReference>
<evidence type="ECO:0000313" key="4">
    <source>
        <dbReference type="Proteomes" id="UP000809829"/>
    </source>
</evidence>
<dbReference type="RefSeq" id="WP_205186482.1">
    <property type="nucleotide sequence ID" value="NZ_JAFBFC010000003.1"/>
</dbReference>
<evidence type="ECO:0000256" key="1">
    <source>
        <dbReference type="ARBA" id="ARBA00007430"/>
    </source>
</evidence>
<gene>
    <name evidence="3" type="ORF">JOC83_001871</name>
</gene>
<proteinExistence type="inferred from homology"/>
<feature type="domain" description="Polysaccharide biosynthesis protein CapD-like" evidence="2">
    <location>
        <begin position="18"/>
        <end position="297"/>
    </location>
</feature>
<dbReference type="SUPFAM" id="SSF51735">
    <property type="entry name" value="NAD(P)-binding Rossmann-fold domains"/>
    <property type="match status" value="1"/>
</dbReference>
<accession>A0ABS2QX20</accession>
<dbReference type="Proteomes" id="UP000809829">
    <property type="component" value="Unassembled WGS sequence"/>
</dbReference>